<proteinExistence type="predicted"/>
<dbReference type="OrthoDB" id="10651630at2759"/>
<evidence type="ECO:0000256" key="1">
    <source>
        <dbReference type="SAM" id="MobiDB-lite"/>
    </source>
</evidence>
<dbReference type="AlphaFoldDB" id="A0A0L0V4Q8"/>
<keyword evidence="3" id="KW-1185">Reference proteome</keyword>
<reference evidence="3" key="1">
    <citation type="submission" date="2014-03" db="EMBL/GenBank/DDBJ databases">
        <title>The Genome Sequence of Puccinia striiformis f. sp. tritici PST-78.</title>
        <authorList>
            <consortium name="The Broad Institute Genome Sequencing Platform"/>
            <person name="Cuomo C."/>
            <person name="Hulbert S."/>
            <person name="Chen X."/>
            <person name="Walker B."/>
            <person name="Young S.K."/>
            <person name="Zeng Q."/>
            <person name="Gargeya S."/>
            <person name="Fitzgerald M."/>
            <person name="Haas B."/>
            <person name="Abouelleil A."/>
            <person name="Alvarado L."/>
            <person name="Arachchi H.M."/>
            <person name="Berlin A.M."/>
            <person name="Chapman S.B."/>
            <person name="Goldberg J."/>
            <person name="Griggs A."/>
            <person name="Gujja S."/>
            <person name="Hansen M."/>
            <person name="Howarth C."/>
            <person name="Imamovic A."/>
            <person name="Larimer J."/>
            <person name="McCowan C."/>
            <person name="Montmayeur A."/>
            <person name="Murphy C."/>
            <person name="Neiman D."/>
            <person name="Pearson M."/>
            <person name="Priest M."/>
            <person name="Roberts A."/>
            <person name="Saif S."/>
            <person name="Shea T."/>
            <person name="Sisk P."/>
            <person name="Sykes S."/>
            <person name="Wortman J."/>
            <person name="Nusbaum C."/>
            <person name="Birren B."/>
        </authorList>
    </citation>
    <scope>NUCLEOTIDE SEQUENCE [LARGE SCALE GENOMIC DNA]</scope>
    <source>
        <strain evidence="3">race PST-78</strain>
    </source>
</reference>
<dbReference type="STRING" id="1165861.A0A0L0V4Q8"/>
<protein>
    <submittedName>
        <fullName evidence="2">Uncharacterized protein</fullName>
    </submittedName>
</protein>
<sequence>MSYTQTSRLTARTHEEAEPRSTLASPAGNNDQHFNELKPSRLYGLHYHLTIFFLEDICSVCYAYCEVLQAAKLSKIKYDIKDDVFLAREHMFEATDTCFEAIERAINWLRGSELDNIQVAWTDQRYDIDNNLGKYLDFVDRKRDSNNQRQLTPFDEQMLKLAKLVIPIIKLHGLFIDKLSERGMNRKPLPKFTTMCTDQLNTIDELPEKVNDIIWTLLGVLSDSDSTEEESTYRVLSQTMQSLDNQFKDPFLLILIYFLPIVPDTDGFPTRKYFNDWFVTWKTSFTIAISNFISAVPAFRHYPS</sequence>
<gene>
    <name evidence="2" type="ORF">PSTG_12507</name>
</gene>
<feature type="compositionally biased region" description="Polar residues" evidence="1">
    <location>
        <begin position="1"/>
        <end position="10"/>
    </location>
</feature>
<evidence type="ECO:0000313" key="3">
    <source>
        <dbReference type="Proteomes" id="UP000054564"/>
    </source>
</evidence>
<dbReference type="PANTHER" id="PTHR33069:SF3">
    <property type="entry name" value="DYNEIN HEAVY CHAIN TAIL DOMAIN-CONTAINING PROTEIN"/>
    <property type="match status" value="1"/>
</dbReference>
<feature type="region of interest" description="Disordered" evidence="1">
    <location>
        <begin position="1"/>
        <end position="32"/>
    </location>
</feature>
<dbReference type="Proteomes" id="UP000054564">
    <property type="component" value="Unassembled WGS sequence"/>
</dbReference>
<name>A0A0L0V4Q8_9BASI</name>
<evidence type="ECO:0000313" key="2">
    <source>
        <dbReference type="EMBL" id="KNE94176.1"/>
    </source>
</evidence>
<organism evidence="2 3">
    <name type="scientific">Puccinia striiformis f. sp. tritici PST-78</name>
    <dbReference type="NCBI Taxonomy" id="1165861"/>
    <lineage>
        <taxon>Eukaryota</taxon>
        <taxon>Fungi</taxon>
        <taxon>Dikarya</taxon>
        <taxon>Basidiomycota</taxon>
        <taxon>Pucciniomycotina</taxon>
        <taxon>Pucciniomycetes</taxon>
        <taxon>Pucciniales</taxon>
        <taxon>Pucciniaceae</taxon>
        <taxon>Puccinia</taxon>
    </lineage>
</organism>
<feature type="compositionally biased region" description="Polar residues" evidence="1">
    <location>
        <begin position="22"/>
        <end position="32"/>
    </location>
</feature>
<accession>A0A0L0V4Q8</accession>
<comment type="caution">
    <text evidence="2">The sequence shown here is derived from an EMBL/GenBank/DDBJ whole genome shotgun (WGS) entry which is preliminary data.</text>
</comment>
<dbReference type="EMBL" id="AJIL01000122">
    <property type="protein sequence ID" value="KNE94176.1"/>
    <property type="molecule type" value="Genomic_DNA"/>
</dbReference>
<dbReference type="PANTHER" id="PTHR33069">
    <property type="entry name" value="CHROMOSOME 7, WHOLE GENOME SHOTGUN SEQUENCE-RELATED"/>
    <property type="match status" value="1"/>
</dbReference>